<evidence type="ECO:0000256" key="5">
    <source>
        <dbReference type="ARBA" id="ARBA00012299"/>
    </source>
</evidence>
<evidence type="ECO:0000256" key="15">
    <source>
        <dbReference type="RuleBase" id="RU004447"/>
    </source>
</evidence>
<dbReference type="OrthoDB" id="10251424at2759"/>
<accession>A0A364KRX2</accession>
<dbReference type="FunFam" id="3.30.830.10:FF:000002">
    <property type="entry name" value="Mitochondrial-processing peptidase subunit beta"/>
    <property type="match status" value="1"/>
</dbReference>
<dbReference type="SUPFAM" id="SSF63411">
    <property type="entry name" value="LuxS/MPP-like metallohydrolase"/>
    <property type="match status" value="2"/>
</dbReference>
<keyword evidence="20" id="KW-1185">Reference proteome</keyword>
<evidence type="ECO:0000256" key="13">
    <source>
        <dbReference type="ARBA" id="ARBA00031018"/>
    </source>
</evidence>
<dbReference type="GO" id="GO:0006627">
    <property type="term" value="P:protein processing involved in protein targeting to mitochondrion"/>
    <property type="evidence" value="ECO:0007669"/>
    <property type="project" value="TreeGrafter"/>
</dbReference>
<keyword evidence="9" id="KW-0862">Zinc</keyword>
<dbReference type="InterPro" id="IPR007863">
    <property type="entry name" value="Peptidase_M16_C"/>
</dbReference>
<dbReference type="Pfam" id="PF05193">
    <property type="entry name" value="Peptidase_M16_C"/>
    <property type="match status" value="1"/>
</dbReference>
<comment type="caution">
    <text evidence="19">The sequence shown here is derived from an EMBL/GenBank/DDBJ whole genome shotgun (WGS) entry which is preliminary data.</text>
</comment>
<dbReference type="AlphaFoldDB" id="A0A364KRX2"/>
<dbReference type="GeneID" id="63791514"/>
<protein>
    <recommendedName>
        <fullName evidence="5">mitochondrial processing peptidase</fullName>
        <ecNumber evidence="5">3.4.24.64</ecNumber>
    </recommendedName>
    <alternativeName>
        <fullName evidence="13">Beta-MPP</fullName>
    </alternativeName>
</protein>
<dbReference type="PROSITE" id="PS00143">
    <property type="entry name" value="INSULINASE"/>
    <property type="match status" value="1"/>
</dbReference>
<dbReference type="RefSeq" id="XP_040730802.1">
    <property type="nucleotide sequence ID" value="XM_040874427.1"/>
</dbReference>
<keyword evidence="11" id="KW-0482">Metalloprotease</keyword>
<keyword evidence="10" id="KW-0809">Transit peptide</keyword>
<feature type="domain" description="Peptidase M16 N-terminal" evidence="16">
    <location>
        <begin position="415"/>
        <end position="562"/>
    </location>
</feature>
<dbReference type="CDD" id="cd05238">
    <property type="entry name" value="Gne_like_SDR_e"/>
    <property type="match status" value="1"/>
</dbReference>
<comment type="cofactor">
    <cofactor evidence="2">
        <name>Zn(2+)</name>
        <dbReference type="ChEBI" id="CHEBI:29105"/>
    </cofactor>
</comment>
<dbReference type="Pfam" id="PF01370">
    <property type="entry name" value="Epimerase"/>
    <property type="match status" value="1"/>
</dbReference>
<feature type="domain" description="NAD-dependent epimerase/dehydratase" evidence="17">
    <location>
        <begin position="4"/>
        <end position="209"/>
    </location>
</feature>
<evidence type="ECO:0000256" key="6">
    <source>
        <dbReference type="ARBA" id="ARBA00022670"/>
    </source>
</evidence>
<dbReference type="InterPro" id="IPR050005">
    <property type="entry name" value="DenD"/>
</dbReference>
<proteinExistence type="inferred from homology"/>
<dbReference type="PANTHER" id="PTHR11851:SF149">
    <property type="entry name" value="GH01077P"/>
    <property type="match status" value="1"/>
</dbReference>
<dbReference type="Gene3D" id="3.40.50.720">
    <property type="entry name" value="NAD(P)-binding Rossmann-like Domain"/>
    <property type="match status" value="1"/>
</dbReference>
<evidence type="ECO:0000256" key="12">
    <source>
        <dbReference type="ARBA" id="ARBA00023128"/>
    </source>
</evidence>
<dbReference type="GO" id="GO:0016491">
    <property type="term" value="F:oxidoreductase activity"/>
    <property type="evidence" value="ECO:0007669"/>
    <property type="project" value="InterPro"/>
</dbReference>
<dbReference type="SUPFAM" id="SSF51735">
    <property type="entry name" value="NAD(P)-binding Rossmann-fold domains"/>
    <property type="match status" value="1"/>
</dbReference>
<organism evidence="19 20">
    <name type="scientific">Talaromyces amestolkiae</name>
    <dbReference type="NCBI Taxonomy" id="1196081"/>
    <lineage>
        <taxon>Eukaryota</taxon>
        <taxon>Fungi</taxon>
        <taxon>Dikarya</taxon>
        <taxon>Ascomycota</taxon>
        <taxon>Pezizomycotina</taxon>
        <taxon>Eurotiomycetes</taxon>
        <taxon>Eurotiomycetidae</taxon>
        <taxon>Eurotiales</taxon>
        <taxon>Trichocomaceae</taxon>
        <taxon>Talaromyces</taxon>
        <taxon>Talaromyces sect. Talaromyces</taxon>
    </lineage>
</organism>
<evidence type="ECO:0000256" key="11">
    <source>
        <dbReference type="ARBA" id="ARBA00023049"/>
    </source>
</evidence>
<dbReference type="InterPro" id="IPR050361">
    <property type="entry name" value="MPP/UQCRC_Complex"/>
</dbReference>
<evidence type="ECO:0000313" key="19">
    <source>
        <dbReference type="EMBL" id="RAO66285.1"/>
    </source>
</evidence>
<dbReference type="Gene3D" id="3.90.25.10">
    <property type="entry name" value="UDP-galactose 4-epimerase, domain 1"/>
    <property type="match status" value="1"/>
</dbReference>
<keyword evidence="12" id="KW-0496">Mitochondrion</keyword>
<gene>
    <name evidence="19" type="ORF">BHQ10_002297</name>
</gene>
<sequence>MPSILITGAGGYVGQELAAELLRTSSPDTTVIIADVQEPPVPASASEHASRLKTVAADLTSPKVVDELINPSTPYESVFLLHGIMSSGSEANFDLGIQVNFDSNRYILDRLKDTMPGVKVIFTSSLAVYGPTKAGFVINETNLPPVPLSSYGSQKLMIEILLNDYSRRGFLDGRAVRLPTVTVRAGKPTQAASSFVSDIIREPFHGKKAILPVAKDTPVWICSPYTIVKNILHARDVPGEAFGDSRSVNLPGLLVTVQEMLDALEQIGGPEKRALVEEKYDADVDRIVQSWSPLFDSARARALGFADDISMVENIKRKTKRREGPERFAKRVIRPPNLNDHPRLSSFPLQLSLSPHLHISQLALMASRRLAQQFNQALRSRAALKAVQPVKRGFATPVGLPSRTQSTTLSNGLTIATEHNPYAATSTVGVYVDAGSRAETDKTNGTAHFLEHLAFKGTNKRTQGQLELEIENMGGHLNAYTSRENTVYYAKSFNADVPKAVDILADILQNSKLETSAIERERDVILREAEEVEKISEEVVFDHLHATAFQGQSLGRTILGPKENIQSIQRDDLVNYIKTNYLAEKTVLVGAGGIEHDALVKLAEQHFGGLPSAPPSSAAAAIAAEQKRKPEFIGSEVRLRDDTIPTAHIALAVEGVSWNDDHYFTALLAQAIIGNWDRTMGNASFLGSKLSNVVSHHNLANSFMSFSTSYSDTGLWGIYLVSENLTNLDDLVHFTLREWSRLSVNVTEAEVERAKAQLKASILLSLDGTTAVAEDIGRQIITTGRRLSAEDIEATIGRITAKDVMDFANAKLWDKELAISAYGSIEGLLDYQRITNDMSRNLA</sequence>
<dbReference type="EC" id="3.4.24.64" evidence="5"/>
<dbReference type="InterPro" id="IPR011249">
    <property type="entry name" value="Metalloenz_LuxS/M16"/>
</dbReference>
<dbReference type="InterPro" id="IPR001431">
    <property type="entry name" value="Pept_M16_Zn_BS"/>
</dbReference>
<dbReference type="PANTHER" id="PTHR11851">
    <property type="entry name" value="METALLOPROTEASE"/>
    <property type="match status" value="1"/>
</dbReference>
<name>A0A364KRX2_TALAM</name>
<reference evidence="19 20" key="1">
    <citation type="journal article" date="2017" name="Biotechnol. Biofuels">
        <title>Differential beta-glucosidase expression as a function of carbon source availability in Talaromyces amestolkiae: a genomic and proteomic approach.</title>
        <authorList>
            <person name="de Eugenio L.I."/>
            <person name="Mendez-Liter J.A."/>
            <person name="Nieto-Dominguez M."/>
            <person name="Alonso L."/>
            <person name="Gil-Munoz J."/>
            <person name="Barriuso J."/>
            <person name="Prieto A."/>
            <person name="Martinez M.J."/>
        </authorList>
    </citation>
    <scope>NUCLEOTIDE SEQUENCE [LARGE SCALE GENOMIC DNA]</scope>
    <source>
        <strain evidence="19 20">CIB</strain>
    </source>
</reference>
<comment type="similarity">
    <text evidence="4 15">Belongs to the peptidase M16 family.</text>
</comment>
<evidence type="ECO:0000256" key="7">
    <source>
        <dbReference type="ARBA" id="ARBA00022723"/>
    </source>
</evidence>
<dbReference type="GO" id="GO:0005759">
    <property type="term" value="C:mitochondrial matrix"/>
    <property type="evidence" value="ECO:0007669"/>
    <property type="project" value="UniProtKB-ARBA"/>
</dbReference>
<dbReference type="FunFam" id="3.30.830.10:FF:000001">
    <property type="entry name" value="Mitochondrial-processing peptidase subunit beta, mitochondrial"/>
    <property type="match status" value="1"/>
</dbReference>
<dbReference type="Gene3D" id="3.30.830.10">
    <property type="entry name" value="Metalloenzyme, LuxS/M16 peptidase-like"/>
    <property type="match status" value="2"/>
</dbReference>
<evidence type="ECO:0000256" key="10">
    <source>
        <dbReference type="ARBA" id="ARBA00022946"/>
    </source>
</evidence>
<evidence type="ECO:0000256" key="9">
    <source>
        <dbReference type="ARBA" id="ARBA00022833"/>
    </source>
</evidence>
<comment type="catalytic activity">
    <reaction evidence="1">
        <text>Release of N-terminal transit peptides from precursor proteins imported into the mitochondrion, typically with Arg in position P2.</text>
        <dbReference type="EC" id="3.4.24.64"/>
    </reaction>
</comment>
<dbReference type="EMBL" id="MIKG01000003">
    <property type="protein sequence ID" value="RAO66285.1"/>
    <property type="molecule type" value="Genomic_DNA"/>
</dbReference>
<evidence type="ECO:0000256" key="3">
    <source>
        <dbReference type="ARBA" id="ARBA00004173"/>
    </source>
</evidence>
<evidence type="ECO:0000256" key="8">
    <source>
        <dbReference type="ARBA" id="ARBA00022801"/>
    </source>
</evidence>
<evidence type="ECO:0000259" key="16">
    <source>
        <dbReference type="Pfam" id="PF00675"/>
    </source>
</evidence>
<dbReference type="GO" id="GO:0046872">
    <property type="term" value="F:metal ion binding"/>
    <property type="evidence" value="ECO:0007669"/>
    <property type="project" value="UniProtKB-KW"/>
</dbReference>
<dbReference type="InterPro" id="IPR036291">
    <property type="entry name" value="NAD(P)-bd_dom_sf"/>
</dbReference>
<evidence type="ECO:0000256" key="2">
    <source>
        <dbReference type="ARBA" id="ARBA00001947"/>
    </source>
</evidence>
<evidence type="ECO:0000256" key="14">
    <source>
        <dbReference type="ARBA" id="ARBA00045757"/>
    </source>
</evidence>
<dbReference type="Pfam" id="PF00675">
    <property type="entry name" value="Peptidase_M16"/>
    <property type="match status" value="1"/>
</dbReference>
<dbReference type="InterPro" id="IPR001509">
    <property type="entry name" value="Epimerase_deHydtase"/>
</dbReference>
<evidence type="ECO:0000313" key="20">
    <source>
        <dbReference type="Proteomes" id="UP000249363"/>
    </source>
</evidence>
<keyword evidence="6" id="KW-0645">Protease</keyword>
<dbReference type="InterPro" id="IPR011765">
    <property type="entry name" value="Pept_M16_N"/>
</dbReference>
<comment type="function">
    <text evidence="14">Catalytic subunit of the essential mitochondrial processing protease (MPP), which cleaves the mitochondrial sequence off newly imported precursors proteins. Preferentially, cleaves after an arginine at position P2.</text>
</comment>
<evidence type="ECO:0000259" key="18">
    <source>
        <dbReference type="Pfam" id="PF05193"/>
    </source>
</evidence>
<evidence type="ECO:0000256" key="4">
    <source>
        <dbReference type="ARBA" id="ARBA00007261"/>
    </source>
</evidence>
<evidence type="ECO:0000256" key="1">
    <source>
        <dbReference type="ARBA" id="ARBA00001098"/>
    </source>
</evidence>
<evidence type="ECO:0000259" key="17">
    <source>
        <dbReference type="Pfam" id="PF01370"/>
    </source>
</evidence>
<dbReference type="NCBIfam" id="NF043036">
    <property type="entry name" value="ErythonDh"/>
    <property type="match status" value="1"/>
</dbReference>
<dbReference type="Proteomes" id="UP000249363">
    <property type="component" value="Unassembled WGS sequence"/>
</dbReference>
<dbReference type="STRING" id="1196081.A0A364KRX2"/>
<keyword evidence="8" id="KW-0378">Hydrolase</keyword>
<comment type="subcellular location">
    <subcellularLocation>
        <location evidence="3">Mitochondrion</location>
    </subcellularLocation>
</comment>
<keyword evidence="7" id="KW-0479">Metal-binding</keyword>
<feature type="domain" description="Peptidase M16 C-terminal" evidence="18">
    <location>
        <begin position="567"/>
        <end position="758"/>
    </location>
</feature>
<dbReference type="GO" id="GO:0004222">
    <property type="term" value="F:metalloendopeptidase activity"/>
    <property type="evidence" value="ECO:0007669"/>
    <property type="project" value="UniProtKB-EC"/>
</dbReference>